<dbReference type="EMBL" id="JBEYBF010000034">
    <property type="protein sequence ID" value="MEU1956202.1"/>
    <property type="molecule type" value="Genomic_DNA"/>
</dbReference>
<dbReference type="Proteomes" id="UP001550628">
    <property type="component" value="Unassembled WGS sequence"/>
</dbReference>
<protein>
    <recommendedName>
        <fullName evidence="3">Methionine synthase</fullName>
    </recommendedName>
</protein>
<dbReference type="InterPro" id="IPR038071">
    <property type="entry name" value="UROD/MetE-like_sf"/>
</dbReference>
<comment type="caution">
    <text evidence="1">The sequence shown here is derived from an EMBL/GenBank/DDBJ whole genome shotgun (WGS) entry which is preliminary data.</text>
</comment>
<evidence type="ECO:0000313" key="1">
    <source>
        <dbReference type="EMBL" id="MEU1956202.1"/>
    </source>
</evidence>
<reference evidence="1 2" key="1">
    <citation type="submission" date="2024-06" db="EMBL/GenBank/DDBJ databases">
        <title>The Natural Products Discovery Center: Release of the First 8490 Sequenced Strains for Exploring Actinobacteria Biosynthetic Diversity.</title>
        <authorList>
            <person name="Kalkreuter E."/>
            <person name="Kautsar S.A."/>
            <person name="Yang D."/>
            <person name="Bader C.D."/>
            <person name="Teijaro C.N."/>
            <person name="Fluegel L."/>
            <person name="Davis C.M."/>
            <person name="Simpson J.R."/>
            <person name="Lauterbach L."/>
            <person name="Steele A.D."/>
            <person name="Gui C."/>
            <person name="Meng S."/>
            <person name="Li G."/>
            <person name="Viehrig K."/>
            <person name="Ye F."/>
            <person name="Su P."/>
            <person name="Kiefer A.F."/>
            <person name="Nichols A."/>
            <person name="Cepeda A.J."/>
            <person name="Yan W."/>
            <person name="Fan B."/>
            <person name="Jiang Y."/>
            <person name="Adhikari A."/>
            <person name="Zheng C.-J."/>
            <person name="Schuster L."/>
            <person name="Cowan T.M."/>
            <person name="Smanski M.J."/>
            <person name="Chevrette M.G."/>
            <person name="De Carvalho L.P.S."/>
            <person name="Shen B."/>
        </authorList>
    </citation>
    <scope>NUCLEOTIDE SEQUENCE [LARGE SCALE GENOMIC DNA]</scope>
    <source>
        <strain evidence="1 2">NPDC019708</strain>
    </source>
</reference>
<evidence type="ECO:0000313" key="2">
    <source>
        <dbReference type="Proteomes" id="UP001550628"/>
    </source>
</evidence>
<accession>A0ABV2WZ75</accession>
<dbReference type="RefSeq" id="WP_356956215.1">
    <property type="nucleotide sequence ID" value="NZ_JBEXYG010000005.1"/>
</dbReference>
<organism evidence="1 2">
    <name type="scientific">Nocardia rhamnosiphila</name>
    <dbReference type="NCBI Taxonomy" id="426716"/>
    <lineage>
        <taxon>Bacteria</taxon>
        <taxon>Bacillati</taxon>
        <taxon>Actinomycetota</taxon>
        <taxon>Actinomycetes</taxon>
        <taxon>Mycobacteriales</taxon>
        <taxon>Nocardiaceae</taxon>
        <taxon>Nocardia</taxon>
    </lineage>
</organism>
<keyword evidence="2" id="KW-1185">Reference proteome</keyword>
<evidence type="ECO:0008006" key="3">
    <source>
        <dbReference type="Google" id="ProtNLM"/>
    </source>
</evidence>
<sequence length="363" mass="39380">MTGGDRGVLDWFAAHTEGRPVTAIPCDLDPDWILAYLKDLGNRTDTLEVLHPGGFDGYSDFPTYGVRSGRTLEPRDVSMNRVERIGEVVTAFESFLRDRPELAGTKLQLSQPHPLDLAMFVHAGGAVATGLPVGLALRRANLALTAVRNLPVFTDAVLQEMREVRRRHGDLIVWQVETPISLLSMVKAQQLGALWALAPVVAGQLAGFLEKVHEVDREHGVDTETIVHLCYGDYQHESLLSPKNLAPAVALLGRTGRRLAERGVPVPRVHIPCAYGAHPAPVDPEFYAPLRELGPEWRVIAGVVSTDDPDRSAQALSLFEQARDTTAYGVAAACGFGRNKAEEAEQGAATIASLVRAPEISRG</sequence>
<proteinExistence type="predicted"/>
<dbReference type="SUPFAM" id="SSF51726">
    <property type="entry name" value="UROD/MetE-like"/>
    <property type="match status" value="1"/>
</dbReference>
<gene>
    <name evidence="1" type="ORF">ABZ510_30685</name>
</gene>
<name>A0ABV2WZ75_9NOCA</name>